<proteinExistence type="predicted"/>
<dbReference type="Proteomes" id="UP000295680">
    <property type="component" value="Unassembled WGS sequence"/>
</dbReference>
<keyword evidence="3" id="KW-1185">Reference proteome</keyword>
<dbReference type="SUPFAM" id="SSF53474">
    <property type="entry name" value="alpha/beta-Hydrolases"/>
    <property type="match status" value="1"/>
</dbReference>
<evidence type="ECO:0000313" key="2">
    <source>
        <dbReference type="EMBL" id="TCO60623.1"/>
    </source>
</evidence>
<dbReference type="Gene3D" id="3.40.50.1820">
    <property type="entry name" value="alpha/beta hydrolase"/>
    <property type="match status" value="1"/>
</dbReference>
<dbReference type="RefSeq" id="WP_132115753.1">
    <property type="nucleotide sequence ID" value="NZ_SLWS01000003.1"/>
</dbReference>
<organism evidence="2 3">
    <name type="scientific">Actinocrispum wychmicini</name>
    <dbReference type="NCBI Taxonomy" id="1213861"/>
    <lineage>
        <taxon>Bacteria</taxon>
        <taxon>Bacillati</taxon>
        <taxon>Actinomycetota</taxon>
        <taxon>Actinomycetes</taxon>
        <taxon>Pseudonocardiales</taxon>
        <taxon>Pseudonocardiaceae</taxon>
        <taxon>Actinocrispum</taxon>
    </lineage>
</organism>
<comment type="caution">
    <text evidence="2">The sequence shown here is derived from an EMBL/GenBank/DDBJ whole genome shotgun (WGS) entry which is preliminary data.</text>
</comment>
<name>A0A4R2JKQ9_9PSEU</name>
<dbReference type="AlphaFoldDB" id="A0A4R2JKQ9"/>
<protein>
    <submittedName>
        <fullName evidence="2">Thioesterase domain-containing protein</fullName>
    </submittedName>
</protein>
<sequence length="266" mass="28642">MPADVVVMVHPGALPATSYAGLAEALDAELLVIDLERIPAYREMMLCDGGQDVSVARLARYVVDRLVPARSWLMAGWSLGGVVAYAATASLPDHQLPRHLVVLDSIAPVPEHRRDASDFTPEVLLTWFAGYLAAKRGGRLELPAGVLRGRDIGTGLEVVLREAIRVGLVWPDVSVAGLRKVFDVYLAGLFRNVDLTAAYQAEPARVPMTLVRPQAGLLTTPGALGWQRLASTLSVTRCPGDHYSMLRESSVIAGVIRDRLALACSS</sequence>
<reference evidence="2 3" key="1">
    <citation type="submission" date="2019-03" db="EMBL/GenBank/DDBJ databases">
        <title>Genomic Encyclopedia of Type Strains, Phase IV (KMG-IV): sequencing the most valuable type-strain genomes for metagenomic binning, comparative biology and taxonomic classification.</title>
        <authorList>
            <person name="Goeker M."/>
        </authorList>
    </citation>
    <scope>NUCLEOTIDE SEQUENCE [LARGE SCALE GENOMIC DNA]</scope>
    <source>
        <strain evidence="2 3">DSM 45934</strain>
    </source>
</reference>
<dbReference type="EMBL" id="SLWS01000003">
    <property type="protein sequence ID" value="TCO60623.1"/>
    <property type="molecule type" value="Genomic_DNA"/>
</dbReference>
<dbReference type="InterPro" id="IPR001031">
    <property type="entry name" value="Thioesterase"/>
</dbReference>
<gene>
    <name evidence="2" type="ORF">EV192_103198</name>
</gene>
<accession>A0A4R2JKQ9</accession>
<dbReference type="InterPro" id="IPR029058">
    <property type="entry name" value="AB_hydrolase_fold"/>
</dbReference>
<feature type="domain" description="Thioesterase" evidence="1">
    <location>
        <begin position="6"/>
        <end position="115"/>
    </location>
</feature>
<evidence type="ECO:0000259" key="1">
    <source>
        <dbReference type="Pfam" id="PF00975"/>
    </source>
</evidence>
<evidence type="ECO:0000313" key="3">
    <source>
        <dbReference type="Proteomes" id="UP000295680"/>
    </source>
</evidence>
<dbReference type="Pfam" id="PF00975">
    <property type="entry name" value="Thioesterase"/>
    <property type="match status" value="1"/>
</dbReference>
<dbReference type="OrthoDB" id="2472181at2"/>